<dbReference type="Proteomes" id="UP000249873">
    <property type="component" value="Chromosome"/>
</dbReference>
<dbReference type="PANTHER" id="PTHR36974">
    <property type="entry name" value="MEMBRANE PROTEIN-RELATED"/>
    <property type="match status" value="1"/>
</dbReference>
<feature type="transmembrane region" description="Helical" evidence="5">
    <location>
        <begin position="7"/>
        <end position="30"/>
    </location>
</feature>
<evidence type="ECO:0000313" key="7">
    <source>
        <dbReference type="EMBL" id="AWW00119.1"/>
    </source>
</evidence>
<dbReference type="RefSeq" id="WP_111373486.1">
    <property type="nucleotide sequence ID" value="NZ_CP029480.1"/>
</dbReference>
<evidence type="ECO:0000256" key="2">
    <source>
        <dbReference type="ARBA" id="ARBA00022692"/>
    </source>
</evidence>
<evidence type="ECO:0000256" key="5">
    <source>
        <dbReference type="SAM" id="Phobius"/>
    </source>
</evidence>
<dbReference type="KEGG" id="als:DJ013_18875"/>
<evidence type="ECO:0000313" key="8">
    <source>
        <dbReference type="Proteomes" id="UP000249873"/>
    </source>
</evidence>
<dbReference type="EMBL" id="CP029480">
    <property type="protein sequence ID" value="AWW00119.1"/>
    <property type="molecule type" value="Genomic_DNA"/>
</dbReference>
<dbReference type="AlphaFoldDB" id="A0A2Z4GGR1"/>
<protein>
    <recommendedName>
        <fullName evidence="6">Methylamine utilisation protein MauE domain-containing protein</fullName>
    </recommendedName>
</protein>
<keyword evidence="4 5" id="KW-0472">Membrane</keyword>
<dbReference type="OrthoDB" id="327939at2"/>
<reference evidence="7 8" key="1">
    <citation type="submission" date="2018-05" db="EMBL/GenBank/DDBJ databases">
        <title>Complete genome sequence of Arcticibacterium luteifluviistationis SM1504T, a cytophagaceae bacterium isolated from Arctic surface seawater.</title>
        <authorList>
            <person name="Li Y."/>
            <person name="Qin Q.-L."/>
        </authorList>
    </citation>
    <scope>NUCLEOTIDE SEQUENCE [LARGE SCALE GENOMIC DNA]</scope>
    <source>
        <strain evidence="7 8">SM1504</strain>
    </source>
</reference>
<proteinExistence type="predicted"/>
<feature type="transmembrane region" description="Helical" evidence="5">
    <location>
        <begin position="42"/>
        <end position="60"/>
    </location>
</feature>
<name>A0A2Z4GGR1_9BACT</name>
<dbReference type="PANTHER" id="PTHR36974:SF1">
    <property type="entry name" value="DOXX FAMILY MEMBRANE PROTEIN"/>
    <property type="match status" value="1"/>
</dbReference>
<keyword evidence="2 5" id="KW-0812">Transmembrane</keyword>
<accession>A0A2Z4GGR1</accession>
<feature type="transmembrane region" description="Helical" evidence="5">
    <location>
        <begin position="99"/>
        <end position="116"/>
    </location>
</feature>
<feature type="transmembrane region" description="Helical" evidence="5">
    <location>
        <begin position="67"/>
        <end position="87"/>
    </location>
</feature>
<organism evidence="7 8">
    <name type="scientific">Arcticibacterium luteifluviistationis</name>
    <dbReference type="NCBI Taxonomy" id="1784714"/>
    <lineage>
        <taxon>Bacteria</taxon>
        <taxon>Pseudomonadati</taxon>
        <taxon>Bacteroidota</taxon>
        <taxon>Cytophagia</taxon>
        <taxon>Cytophagales</taxon>
        <taxon>Leadbetterellaceae</taxon>
        <taxon>Arcticibacterium</taxon>
    </lineage>
</organism>
<dbReference type="GO" id="GO:0030416">
    <property type="term" value="P:methylamine metabolic process"/>
    <property type="evidence" value="ECO:0007669"/>
    <property type="project" value="InterPro"/>
</dbReference>
<gene>
    <name evidence="7" type="ORF">DJ013_18875</name>
</gene>
<keyword evidence="8" id="KW-1185">Reference proteome</keyword>
<dbReference type="InterPro" id="IPR009908">
    <property type="entry name" value="Methylamine_util_MauE"/>
</dbReference>
<evidence type="ECO:0000256" key="3">
    <source>
        <dbReference type="ARBA" id="ARBA00022989"/>
    </source>
</evidence>
<sequence length="122" mass="13693">MKIFKSVLTYLMAAFMIYGGVNHFLKPAMYVPFIPDFLPTDFINYGSGLLEIILGIGLVIPKFRYQAALGVLILMLVFLPLHVMDVFADTPAIGSHDAAIVRLPVQFLFILWAWFISRKAVA</sequence>
<comment type="subcellular location">
    <subcellularLocation>
        <location evidence="1">Membrane</location>
        <topology evidence="1">Multi-pass membrane protein</topology>
    </subcellularLocation>
</comment>
<keyword evidence="3 5" id="KW-1133">Transmembrane helix</keyword>
<dbReference type="Pfam" id="PF07291">
    <property type="entry name" value="MauE"/>
    <property type="match status" value="1"/>
</dbReference>
<evidence type="ECO:0000256" key="1">
    <source>
        <dbReference type="ARBA" id="ARBA00004141"/>
    </source>
</evidence>
<feature type="domain" description="Methylamine utilisation protein MauE" evidence="6">
    <location>
        <begin position="1"/>
        <end position="79"/>
    </location>
</feature>
<evidence type="ECO:0000256" key="4">
    <source>
        <dbReference type="ARBA" id="ARBA00023136"/>
    </source>
</evidence>
<dbReference type="GO" id="GO:0016020">
    <property type="term" value="C:membrane"/>
    <property type="evidence" value="ECO:0007669"/>
    <property type="project" value="UniProtKB-SubCell"/>
</dbReference>
<evidence type="ECO:0000259" key="6">
    <source>
        <dbReference type="Pfam" id="PF07291"/>
    </source>
</evidence>